<dbReference type="EMBL" id="QFQP01000034">
    <property type="protein sequence ID" value="PZR07105.1"/>
    <property type="molecule type" value="Genomic_DNA"/>
</dbReference>
<evidence type="ECO:0000259" key="1">
    <source>
        <dbReference type="Pfam" id="PF12728"/>
    </source>
</evidence>
<dbReference type="Proteomes" id="UP000249061">
    <property type="component" value="Unassembled WGS sequence"/>
</dbReference>
<sequence length="76" mass="8825">MNDNIEVTETSVAPAPESATMDVEEAARFIGISVSWLYRHWRQVPHIKLGRRVRFTRDGLQAWFKQQERVNAEAAR</sequence>
<feature type="domain" description="Helix-turn-helix" evidence="1">
    <location>
        <begin position="21"/>
        <end position="67"/>
    </location>
</feature>
<dbReference type="InterPro" id="IPR009061">
    <property type="entry name" value="DNA-bd_dom_put_sf"/>
</dbReference>
<protein>
    <submittedName>
        <fullName evidence="2">DNA-binding protein</fullName>
    </submittedName>
</protein>
<dbReference type="Pfam" id="PF12728">
    <property type="entry name" value="HTH_17"/>
    <property type="match status" value="1"/>
</dbReference>
<organism evidence="2 3">
    <name type="scientific">Archangium gephyra</name>
    <dbReference type="NCBI Taxonomy" id="48"/>
    <lineage>
        <taxon>Bacteria</taxon>
        <taxon>Pseudomonadati</taxon>
        <taxon>Myxococcota</taxon>
        <taxon>Myxococcia</taxon>
        <taxon>Myxococcales</taxon>
        <taxon>Cystobacterineae</taxon>
        <taxon>Archangiaceae</taxon>
        <taxon>Archangium</taxon>
    </lineage>
</organism>
<dbReference type="AlphaFoldDB" id="A0A2W5T6L3"/>
<name>A0A2W5T6L3_9BACT</name>
<gene>
    <name evidence="2" type="ORF">DI536_29040</name>
</gene>
<dbReference type="GO" id="GO:0003677">
    <property type="term" value="F:DNA binding"/>
    <property type="evidence" value="ECO:0007669"/>
    <property type="project" value="UniProtKB-KW"/>
</dbReference>
<accession>A0A2W5T6L3</accession>
<reference evidence="2 3" key="1">
    <citation type="submission" date="2017-08" db="EMBL/GenBank/DDBJ databases">
        <title>Infants hospitalized years apart are colonized by the same room-sourced microbial strains.</title>
        <authorList>
            <person name="Brooks B."/>
            <person name="Olm M.R."/>
            <person name="Firek B.A."/>
            <person name="Baker R."/>
            <person name="Thomas B.C."/>
            <person name="Morowitz M.J."/>
            <person name="Banfield J.F."/>
        </authorList>
    </citation>
    <scope>NUCLEOTIDE SEQUENCE [LARGE SCALE GENOMIC DNA]</scope>
    <source>
        <strain evidence="2">S2_003_000_R2_14</strain>
    </source>
</reference>
<evidence type="ECO:0000313" key="3">
    <source>
        <dbReference type="Proteomes" id="UP000249061"/>
    </source>
</evidence>
<dbReference type="SUPFAM" id="SSF46955">
    <property type="entry name" value="Putative DNA-binding domain"/>
    <property type="match status" value="1"/>
</dbReference>
<keyword evidence="2" id="KW-0238">DNA-binding</keyword>
<proteinExistence type="predicted"/>
<dbReference type="InterPro" id="IPR041657">
    <property type="entry name" value="HTH_17"/>
</dbReference>
<evidence type="ECO:0000313" key="2">
    <source>
        <dbReference type="EMBL" id="PZR07105.1"/>
    </source>
</evidence>
<comment type="caution">
    <text evidence="2">The sequence shown here is derived from an EMBL/GenBank/DDBJ whole genome shotgun (WGS) entry which is preliminary data.</text>
</comment>